<reference evidence="2" key="1">
    <citation type="submission" date="2018-04" db="EMBL/GenBank/DDBJ databases">
        <title>WGS assembly of Panicum hallii.</title>
        <authorList>
            <person name="Lovell J."/>
            <person name="Jenkins J."/>
            <person name="Lowry D."/>
            <person name="Mamidi S."/>
            <person name="Sreedasyam A."/>
            <person name="Weng X."/>
            <person name="Barry K."/>
            <person name="Bonette J."/>
            <person name="Campitelli B."/>
            <person name="Daum C."/>
            <person name="Gordon S."/>
            <person name="Gould B."/>
            <person name="Lipzen A."/>
            <person name="Macqueen A."/>
            <person name="Palacio-Mejia J."/>
            <person name="Plott C."/>
            <person name="Shakirov E."/>
            <person name="Shu S."/>
            <person name="Yoshinaga Y."/>
            <person name="Zane M."/>
            <person name="Rokhsar D."/>
            <person name="Grimwood J."/>
            <person name="Schmutz J."/>
            <person name="Juenger T."/>
        </authorList>
    </citation>
    <scope>NUCLEOTIDE SEQUENCE [LARGE SCALE GENOMIC DNA]</scope>
    <source>
        <strain evidence="2">FIL2</strain>
    </source>
</reference>
<sequence length="88" mass="10117">MRICASNIENLGKHIYRQKARKFELTEGTKRNEQARKGRRGCTLERTGLRLDEPTENTLSNLGHHMKAFYRCLLHIFIPADGTTITST</sequence>
<evidence type="ECO:0000313" key="2">
    <source>
        <dbReference type="EMBL" id="PVH65040.1"/>
    </source>
</evidence>
<feature type="compositionally biased region" description="Basic and acidic residues" evidence="1">
    <location>
        <begin position="26"/>
        <end position="36"/>
    </location>
</feature>
<proteinExistence type="predicted"/>
<accession>A0A2T8KSA5</accession>
<gene>
    <name evidence="2" type="ORF">PAHAL_2G408100</name>
</gene>
<dbReference type="EMBL" id="CM008047">
    <property type="protein sequence ID" value="PVH65040.1"/>
    <property type="molecule type" value="Genomic_DNA"/>
</dbReference>
<dbReference type="Proteomes" id="UP000243499">
    <property type="component" value="Chromosome 2"/>
</dbReference>
<organism evidence="2">
    <name type="scientific">Panicum hallii</name>
    <dbReference type="NCBI Taxonomy" id="206008"/>
    <lineage>
        <taxon>Eukaryota</taxon>
        <taxon>Viridiplantae</taxon>
        <taxon>Streptophyta</taxon>
        <taxon>Embryophyta</taxon>
        <taxon>Tracheophyta</taxon>
        <taxon>Spermatophyta</taxon>
        <taxon>Magnoliopsida</taxon>
        <taxon>Liliopsida</taxon>
        <taxon>Poales</taxon>
        <taxon>Poaceae</taxon>
        <taxon>PACMAD clade</taxon>
        <taxon>Panicoideae</taxon>
        <taxon>Panicodae</taxon>
        <taxon>Paniceae</taxon>
        <taxon>Panicinae</taxon>
        <taxon>Panicum</taxon>
        <taxon>Panicum sect. Panicum</taxon>
    </lineage>
</organism>
<evidence type="ECO:0000256" key="1">
    <source>
        <dbReference type="SAM" id="MobiDB-lite"/>
    </source>
</evidence>
<protein>
    <submittedName>
        <fullName evidence="2">Uncharacterized protein</fullName>
    </submittedName>
</protein>
<dbReference type="AlphaFoldDB" id="A0A2T8KSA5"/>
<dbReference type="Gramene" id="PVH65040">
    <property type="protein sequence ID" value="PVH65040"/>
    <property type="gene ID" value="PAHAL_2G408100"/>
</dbReference>
<feature type="region of interest" description="Disordered" evidence="1">
    <location>
        <begin position="26"/>
        <end position="46"/>
    </location>
</feature>
<name>A0A2T8KSA5_9POAL</name>